<keyword evidence="3" id="KW-1185">Reference proteome</keyword>
<feature type="compositionally biased region" description="Basic and acidic residues" evidence="1">
    <location>
        <begin position="171"/>
        <end position="180"/>
    </location>
</feature>
<dbReference type="Proteomes" id="UP001497392">
    <property type="component" value="Unassembled WGS sequence"/>
</dbReference>
<proteinExistence type="predicted"/>
<comment type="caution">
    <text evidence="2">The sequence shown here is derived from an EMBL/GenBank/DDBJ whole genome shotgun (WGS) entry which is preliminary data.</text>
</comment>
<protein>
    <submittedName>
        <fullName evidence="2">G3005 protein</fullName>
    </submittedName>
</protein>
<feature type="region of interest" description="Disordered" evidence="1">
    <location>
        <begin position="148"/>
        <end position="180"/>
    </location>
</feature>
<evidence type="ECO:0000313" key="3">
    <source>
        <dbReference type="Proteomes" id="UP001497392"/>
    </source>
</evidence>
<reference evidence="2 3" key="1">
    <citation type="submission" date="2024-06" db="EMBL/GenBank/DDBJ databases">
        <authorList>
            <person name="Kraege A."/>
            <person name="Thomma B."/>
        </authorList>
    </citation>
    <scope>NUCLEOTIDE SEQUENCE [LARGE SCALE GENOMIC DNA]</scope>
</reference>
<name>A0ABP1FLS2_9CHLO</name>
<evidence type="ECO:0000256" key="1">
    <source>
        <dbReference type="SAM" id="MobiDB-lite"/>
    </source>
</evidence>
<dbReference type="EMBL" id="CAXHTA020000004">
    <property type="protein sequence ID" value="CAL5220910.1"/>
    <property type="molecule type" value="Genomic_DNA"/>
</dbReference>
<organism evidence="2 3">
    <name type="scientific">Coccomyxa viridis</name>
    <dbReference type="NCBI Taxonomy" id="1274662"/>
    <lineage>
        <taxon>Eukaryota</taxon>
        <taxon>Viridiplantae</taxon>
        <taxon>Chlorophyta</taxon>
        <taxon>core chlorophytes</taxon>
        <taxon>Trebouxiophyceae</taxon>
        <taxon>Trebouxiophyceae incertae sedis</taxon>
        <taxon>Coccomyxaceae</taxon>
        <taxon>Coccomyxa</taxon>
    </lineage>
</organism>
<sequence length="194" mass="20724">MDAVALLSEWVQNIGSQAGLTDNVHILSGAVGVPESRLELEVDFSTLAELEQFWASIPPQDHKAWSQRAQHLIIDGSPKWDIYRTVAVSSAPSSPAAASLPQAVKSQALKMEAAPASAPAQRDSLLDAATAGGVLLGSGKYTFQALEEEPKSQEVATEDVKGELEQAAAPDGRKMMLDWKGDPMYVNPGDKLPF</sequence>
<accession>A0ABP1FLS2</accession>
<evidence type="ECO:0000313" key="2">
    <source>
        <dbReference type="EMBL" id="CAL5220910.1"/>
    </source>
</evidence>
<feature type="compositionally biased region" description="Basic and acidic residues" evidence="1">
    <location>
        <begin position="148"/>
        <end position="164"/>
    </location>
</feature>
<gene>
    <name evidence="2" type="primary">g3005</name>
    <name evidence="2" type="ORF">VP750_LOCUS2569</name>
</gene>